<dbReference type="Proteomes" id="UP000199101">
    <property type="component" value="Unassembled WGS sequence"/>
</dbReference>
<dbReference type="InterPro" id="IPR032710">
    <property type="entry name" value="NTF2-like_dom_sf"/>
</dbReference>
<name>A0A1C3VCU8_9HYPH</name>
<accession>A0A1C3VCU8</accession>
<dbReference type="EMBL" id="FMAG01000003">
    <property type="protein sequence ID" value="SCB25501.1"/>
    <property type="molecule type" value="Genomic_DNA"/>
</dbReference>
<proteinExistence type="predicted"/>
<dbReference type="AlphaFoldDB" id="A0A1C3VCU8"/>
<reference evidence="3" key="1">
    <citation type="submission" date="2016-08" db="EMBL/GenBank/DDBJ databases">
        <authorList>
            <person name="Varghese N."/>
            <person name="Submissions Spin"/>
        </authorList>
    </citation>
    <scope>NUCLEOTIDE SEQUENCE [LARGE SCALE GENOMIC DNA]</scope>
    <source>
        <strain evidence="3">HAMBI 2975</strain>
    </source>
</reference>
<protein>
    <recommendedName>
        <fullName evidence="1">DUF4440 domain-containing protein</fullName>
    </recommendedName>
</protein>
<keyword evidence="3" id="KW-1185">Reference proteome</keyword>
<dbReference type="OrthoDB" id="7845843at2"/>
<dbReference type="Pfam" id="PF14534">
    <property type="entry name" value="DUF4440"/>
    <property type="match status" value="1"/>
</dbReference>
<evidence type="ECO:0000259" key="1">
    <source>
        <dbReference type="Pfam" id="PF14534"/>
    </source>
</evidence>
<feature type="domain" description="DUF4440" evidence="1">
    <location>
        <begin position="11"/>
        <end position="119"/>
    </location>
</feature>
<evidence type="ECO:0000313" key="3">
    <source>
        <dbReference type="Proteomes" id="UP000199101"/>
    </source>
</evidence>
<gene>
    <name evidence="2" type="ORF">GA0061103_3515</name>
</gene>
<dbReference type="SUPFAM" id="SSF54427">
    <property type="entry name" value="NTF2-like"/>
    <property type="match status" value="1"/>
</dbReference>
<dbReference type="InterPro" id="IPR027843">
    <property type="entry name" value="DUF4440"/>
</dbReference>
<dbReference type="STRING" id="410764.GA0061103_3515"/>
<organism evidence="2 3">
    <name type="scientific">Rhizobium multihospitium</name>
    <dbReference type="NCBI Taxonomy" id="410764"/>
    <lineage>
        <taxon>Bacteria</taxon>
        <taxon>Pseudomonadati</taxon>
        <taxon>Pseudomonadota</taxon>
        <taxon>Alphaproteobacteria</taxon>
        <taxon>Hyphomicrobiales</taxon>
        <taxon>Rhizobiaceae</taxon>
        <taxon>Rhizobium/Agrobacterium group</taxon>
        <taxon>Rhizobium</taxon>
    </lineage>
</organism>
<dbReference type="Gene3D" id="3.10.450.50">
    <property type="match status" value="1"/>
</dbReference>
<evidence type="ECO:0000313" key="2">
    <source>
        <dbReference type="EMBL" id="SCB25501.1"/>
    </source>
</evidence>
<sequence length="131" mass="14877">MDVSQHELEEIRLLEQKLHLPEIRQSPAIVAELLAEGFVEFGSSGTVYDDRDELIAGLAAEKSEEAAPPIISRDYAFRPISPDAVLVTYRSIRQAGENGQERHTLRSSIWQRFDGRWQMIFHQGTLTTPQD</sequence>